<organism evidence="4 5">
    <name type="scientific">Rahnella laticis</name>
    <dbReference type="NCBI Taxonomy" id="2787622"/>
    <lineage>
        <taxon>Bacteria</taxon>
        <taxon>Pseudomonadati</taxon>
        <taxon>Pseudomonadota</taxon>
        <taxon>Gammaproteobacteria</taxon>
        <taxon>Enterobacterales</taxon>
        <taxon>Yersiniaceae</taxon>
        <taxon>Rahnella</taxon>
    </lineage>
</organism>
<dbReference type="PANTHER" id="PTHR12338:SF5">
    <property type="entry name" value="ANTIGEN 43-RELATED"/>
    <property type="match status" value="1"/>
</dbReference>
<dbReference type="InterPro" id="IPR043990">
    <property type="entry name" value="AC_1"/>
</dbReference>
<dbReference type="InterPro" id="IPR011050">
    <property type="entry name" value="Pectin_lyase_fold/virulence"/>
</dbReference>
<dbReference type="SUPFAM" id="SSF103515">
    <property type="entry name" value="Autotransporter"/>
    <property type="match status" value="1"/>
</dbReference>
<feature type="domain" description="Autotransporter" evidence="3">
    <location>
        <begin position="626"/>
        <end position="914"/>
    </location>
</feature>
<proteinExistence type="predicted"/>
<protein>
    <submittedName>
        <fullName evidence="4">Autotransporter outer membrane beta-barrel domain-containing protein</fullName>
    </submittedName>
</protein>
<accession>A0ABS0EAM5</accession>
<evidence type="ECO:0000259" key="3">
    <source>
        <dbReference type="PROSITE" id="PS51208"/>
    </source>
</evidence>
<dbReference type="Pfam" id="PF18883">
    <property type="entry name" value="AC_1"/>
    <property type="match status" value="1"/>
</dbReference>
<dbReference type="NCBIfam" id="TIGR01414">
    <property type="entry name" value="autotrans_barl"/>
    <property type="match status" value="1"/>
</dbReference>
<sequence>MFLFKKKPQYLIVFSLFSSLNSFAFQDGYGNKTPSPSNTGNNYQNLGDNPYWNYSDNTLNNPYSQNDTSVHITNYAIGVEASDYRGEFISEEGGTPFAYNFEGNNLESTYTGGSSISSEGEGSNVVLFNNNANFISLSSSNGGTLLVEGNSAEGAIIKNNDSFILLKGNYANGAEIENSNKGKIVVDGNSVEGAAITNDDASINLYHNIAKNTHISNVNGGTIIALGNNISDSEITNAEGTNFTIGDCNDEVCKDNVGTTANNITLNNNGNFYFSGNLDLSGSTINNGGLVSGTDNIIMTDSNVYNNGMMSLSGDISLNGSSFENTGTFTLSDSLLNLSGTDAKNSGVFIIKNVDISGGAFKNTGALKIDGDNSTNMDITNTGRVIVNTGSYTNLNQGIILNEITGSIDLYNNTRIVGDLTNFGILQLVSKDDSMVESIFTGDINNYATLSLSSSADTVGNTLTIDGNYIGYNGSKIVMNSILSDDTSRSDKLLITGNSDGESSVYINNLGGHGAQTVEGINVITVDGNSGATFTKGSRIVAGAYDYSLVRGVGSNKGNWYLTSKDTNPTNPTVPSIVPPTAPSASSQERPEAGSYISNAAAANTLFTTRIGDRSSGATYRDSFTGEQKNTLLWMRNVGGHTNWHTSSGQLKTKSNQYVVQIGGDIKSWKLKGADRLSLGLMTGYGTSKSRTHSSLTGYSSKGNISGYSAGLYGTWFEDVQKKSGLYIDSWALYNWFDNSVKGDQLTYENYRSKGITASVEVGYSIQLNNSPTLLGEKYNWYLQPNAQVTWMGVKSKEHTEDNGTRVIIRGNGNIQSRLGAKTYIAQNPNPGQKTYQIFRPYIETNWVHNTNAFSTSMDGERVSQSGTRNMGEVRVGAEGDIIKNINIWGNIGTRFGSNNYNSSDVALGIKYEF</sequence>
<feature type="signal peptide" evidence="2">
    <location>
        <begin position="1"/>
        <end position="24"/>
    </location>
</feature>
<dbReference type="Gene3D" id="2.40.128.130">
    <property type="entry name" value="Autotransporter beta-domain"/>
    <property type="match status" value="1"/>
</dbReference>
<dbReference type="SUPFAM" id="SSF51126">
    <property type="entry name" value="Pectin lyase-like"/>
    <property type="match status" value="1"/>
</dbReference>
<dbReference type="Gene3D" id="2.160.20.20">
    <property type="match status" value="1"/>
</dbReference>
<dbReference type="PANTHER" id="PTHR12338">
    <property type="entry name" value="AUTOTRANSPORTER"/>
    <property type="match status" value="1"/>
</dbReference>
<comment type="caution">
    <text evidence="4">The sequence shown here is derived from an EMBL/GenBank/DDBJ whole genome shotgun (WGS) entry which is preliminary data.</text>
</comment>
<dbReference type="CDD" id="cd01344">
    <property type="entry name" value="PL2_Passenger_AT"/>
    <property type="match status" value="1"/>
</dbReference>
<reference evidence="4 5" key="1">
    <citation type="submission" date="2020-11" db="EMBL/GenBank/DDBJ databases">
        <title>Taxonomic investigation of Rahnella strains.</title>
        <authorList>
            <person name="Lee S.D."/>
        </authorList>
    </citation>
    <scope>NUCLEOTIDE SEQUENCE [LARGE SCALE GENOMIC DNA]</scope>
    <source>
        <strain evidence="4 5">SAP-17</strain>
    </source>
</reference>
<dbReference type="EMBL" id="JADOBI010000013">
    <property type="protein sequence ID" value="MBF7982132.1"/>
    <property type="molecule type" value="Genomic_DNA"/>
</dbReference>
<name>A0ABS0EAM5_9GAMM</name>
<dbReference type="PROSITE" id="PS51208">
    <property type="entry name" value="AUTOTRANSPORTER"/>
    <property type="match status" value="1"/>
</dbReference>
<dbReference type="Pfam" id="PF03797">
    <property type="entry name" value="Autotransporter"/>
    <property type="match status" value="1"/>
</dbReference>
<dbReference type="InterPro" id="IPR005546">
    <property type="entry name" value="Autotransporte_beta"/>
</dbReference>
<dbReference type="InterPro" id="IPR006315">
    <property type="entry name" value="OM_autotransptr_brl_dom"/>
</dbReference>
<keyword evidence="2" id="KW-0732">Signal</keyword>
<dbReference type="Proteomes" id="UP000636811">
    <property type="component" value="Unassembled WGS sequence"/>
</dbReference>
<keyword evidence="5" id="KW-1185">Reference proteome</keyword>
<dbReference type="SMART" id="SM00869">
    <property type="entry name" value="Autotransporter"/>
    <property type="match status" value="1"/>
</dbReference>
<evidence type="ECO:0000256" key="2">
    <source>
        <dbReference type="SAM" id="SignalP"/>
    </source>
</evidence>
<dbReference type="InterPro" id="IPR036709">
    <property type="entry name" value="Autotransporte_beta_dom_sf"/>
</dbReference>
<feature type="region of interest" description="Disordered" evidence="1">
    <location>
        <begin position="566"/>
        <end position="593"/>
    </location>
</feature>
<evidence type="ECO:0000313" key="4">
    <source>
        <dbReference type="EMBL" id="MBF7982132.1"/>
    </source>
</evidence>
<dbReference type="RefSeq" id="WP_195815983.1">
    <property type="nucleotide sequence ID" value="NZ_JADOBI010000013.1"/>
</dbReference>
<evidence type="ECO:0000256" key="1">
    <source>
        <dbReference type="SAM" id="MobiDB-lite"/>
    </source>
</evidence>
<evidence type="ECO:0000313" key="5">
    <source>
        <dbReference type="Proteomes" id="UP000636811"/>
    </source>
</evidence>
<dbReference type="InterPro" id="IPR012332">
    <property type="entry name" value="Autotransporter_pectin_lyase_C"/>
</dbReference>
<feature type="chain" id="PRO_5045322225" evidence="2">
    <location>
        <begin position="25"/>
        <end position="914"/>
    </location>
</feature>
<gene>
    <name evidence="4" type="ORF">IV433_22235</name>
</gene>
<dbReference type="InterPro" id="IPR050909">
    <property type="entry name" value="Bact_Autotransporter_VF"/>
</dbReference>